<organism evidence="5 6">
    <name type="scientific">Ectopseudomonas alcaliphila</name>
    <dbReference type="NCBI Taxonomy" id="101564"/>
    <lineage>
        <taxon>Bacteria</taxon>
        <taxon>Pseudomonadati</taxon>
        <taxon>Pseudomonadota</taxon>
        <taxon>Gammaproteobacteria</taxon>
        <taxon>Pseudomonadales</taxon>
        <taxon>Pseudomonadaceae</taxon>
        <taxon>Ectopseudomonas</taxon>
    </lineage>
</organism>
<evidence type="ECO:0000313" key="5">
    <source>
        <dbReference type="EMBL" id="SDF23433.1"/>
    </source>
</evidence>
<feature type="compositionally biased region" description="Low complexity" evidence="1">
    <location>
        <begin position="19"/>
        <end position="38"/>
    </location>
</feature>
<evidence type="ECO:0000313" key="2">
    <source>
        <dbReference type="EMBL" id="MDX5990460.1"/>
    </source>
</evidence>
<accession>A0A1G7JEX0</accession>
<dbReference type="OrthoDB" id="7032814at2"/>
<dbReference type="Proteomes" id="UP001278050">
    <property type="component" value="Unassembled WGS sequence"/>
</dbReference>
<dbReference type="AlphaFoldDB" id="A0A1G7JEX0"/>
<dbReference type="Proteomes" id="UP000182413">
    <property type="component" value="Unassembled WGS sequence"/>
</dbReference>
<gene>
    <name evidence="5" type="ORF">SAMN05216575_106210</name>
    <name evidence="2" type="ORF">SIM71_00090</name>
    <name evidence="3" type="ORF">SIM71_25495</name>
    <name evidence="4" type="ORF">SIM71_25725</name>
</gene>
<protein>
    <submittedName>
        <fullName evidence="5">Uncharacterized protein</fullName>
    </submittedName>
</protein>
<dbReference type="EMBL" id="JAWXXP010000001">
    <property type="protein sequence ID" value="MDX5990460.1"/>
    <property type="molecule type" value="Genomic_DNA"/>
</dbReference>
<dbReference type="RefSeq" id="WP_074680646.1">
    <property type="nucleotide sequence ID" value="NZ_CBCSET010000010.1"/>
</dbReference>
<sequence>MPAPETLNIQQPGEPAKASTETGDTSGQQTQQVTTTTEAPAAPAYKAIHKGGGKHIIVDADGNQVGDFRGDKNEAAAEIARLVAGGEPLTKPAPPANDQGDEPSAKASTANVDPFKIKQPVLTEEGWVCPAPKVEG</sequence>
<evidence type="ECO:0000256" key="1">
    <source>
        <dbReference type="SAM" id="MobiDB-lite"/>
    </source>
</evidence>
<evidence type="ECO:0000313" key="7">
    <source>
        <dbReference type="Proteomes" id="UP001278050"/>
    </source>
</evidence>
<feature type="region of interest" description="Disordered" evidence="1">
    <location>
        <begin position="1"/>
        <end position="42"/>
    </location>
</feature>
<proteinExistence type="predicted"/>
<reference evidence="5 6" key="1">
    <citation type="submission" date="2016-10" db="EMBL/GenBank/DDBJ databases">
        <authorList>
            <person name="de Groot N.N."/>
        </authorList>
    </citation>
    <scope>NUCLEOTIDE SEQUENCE [LARGE SCALE GENOMIC DNA]</scope>
    <source>
        <strain evidence="5 6">JCM 10630</strain>
    </source>
</reference>
<dbReference type="EMBL" id="JAWXXP010000001">
    <property type="protein sequence ID" value="MDX5995430.1"/>
    <property type="molecule type" value="Genomic_DNA"/>
</dbReference>
<reference evidence="2 7" key="2">
    <citation type="submission" date="2023-11" db="EMBL/GenBank/DDBJ databases">
        <title>MicrobeMod: A computational toolkit for identifying prokaryotic methylation and restriction-modification with nanopore sequencing.</title>
        <authorList>
            <person name="Crits-Christoph A."/>
            <person name="Kang S.C."/>
            <person name="Lee H."/>
            <person name="Ostrov N."/>
        </authorList>
    </citation>
    <scope>NUCLEOTIDE SEQUENCE [LARGE SCALE GENOMIC DNA]</scope>
    <source>
        <strain evidence="2 7">ATCC BAA-571</strain>
    </source>
</reference>
<name>A0A1G7JEX0_9GAMM</name>
<evidence type="ECO:0000313" key="3">
    <source>
        <dbReference type="EMBL" id="MDX5995430.1"/>
    </source>
</evidence>
<feature type="region of interest" description="Disordered" evidence="1">
    <location>
        <begin position="85"/>
        <end position="113"/>
    </location>
</feature>
<evidence type="ECO:0000313" key="6">
    <source>
        <dbReference type="Proteomes" id="UP000182413"/>
    </source>
</evidence>
<dbReference type="EMBL" id="JAWXXP010000002">
    <property type="protein sequence ID" value="MDX5995475.1"/>
    <property type="molecule type" value="Genomic_DNA"/>
</dbReference>
<evidence type="ECO:0000313" key="4">
    <source>
        <dbReference type="EMBL" id="MDX5995475.1"/>
    </source>
</evidence>
<dbReference type="EMBL" id="FNAE01000006">
    <property type="protein sequence ID" value="SDF23433.1"/>
    <property type="molecule type" value="Genomic_DNA"/>
</dbReference>
<keyword evidence="7" id="KW-1185">Reference proteome</keyword>